<dbReference type="Pfam" id="PF13456">
    <property type="entry name" value="RVT_3"/>
    <property type="match status" value="1"/>
</dbReference>
<sequence>MIKIYVDAATHTEKKLSGGGIVFIENGKQTQHSFPLYATNNHEAEFEVLLLSLKILLEQEKTNESIFLFSDSKTVVASLDKGFTKNPRFIPYLTEFLELEKNFSLLIVQWIPENQNKGADNLARQGLQKSLKINKGHL</sequence>
<dbReference type="GO" id="GO:0004523">
    <property type="term" value="F:RNA-DNA hybrid ribonuclease activity"/>
    <property type="evidence" value="ECO:0007669"/>
    <property type="project" value="InterPro"/>
</dbReference>
<dbReference type="GO" id="GO:0003676">
    <property type="term" value="F:nucleic acid binding"/>
    <property type="evidence" value="ECO:0007669"/>
    <property type="project" value="InterPro"/>
</dbReference>
<proteinExistence type="predicted"/>
<dbReference type="AlphaFoldDB" id="A0A1T4K7U3"/>
<gene>
    <name evidence="2" type="ORF">SAMN02745116_00143</name>
</gene>
<protein>
    <submittedName>
        <fullName evidence="2">Ribonuclease HI</fullName>
    </submittedName>
</protein>
<keyword evidence="3" id="KW-1185">Reference proteome</keyword>
<dbReference type="Gene3D" id="3.30.420.10">
    <property type="entry name" value="Ribonuclease H-like superfamily/Ribonuclease H"/>
    <property type="match status" value="1"/>
</dbReference>
<dbReference type="RefSeq" id="WP_078806110.1">
    <property type="nucleotide sequence ID" value="NZ_FUXI01000001.1"/>
</dbReference>
<dbReference type="STRING" id="263852.SAMN02745116_00143"/>
<dbReference type="InterPro" id="IPR002156">
    <property type="entry name" value="RNaseH_domain"/>
</dbReference>
<name>A0A1T4K7U3_9ENTE</name>
<dbReference type="EMBL" id="FUXI01000001">
    <property type="protein sequence ID" value="SJZ38518.1"/>
    <property type="molecule type" value="Genomic_DNA"/>
</dbReference>
<evidence type="ECO:0000313" key="3">
    <source>
        <dbReference type="Proteomes" id="UP000190328"/>
    </source>
</evidence>
<evidence type="ECO:0000313" key="2">
    <source>
        <dbReference type="EMBL" id="SJZ38518.1"/>
    </source>
</evidence>
<dbReference type="SUPFAM" id="SSF53098">
    <property type="entry name" value="Ribonuclease H-like"/>
    <property type="match status" value="1"/>
</dbReference>
<dbReference type="InterPro" id="IPR036397">
    <property type="entry name" value="RNaseH_sf"/>
</dbReference>
<evidence type="ECO:0000259" key="1">
    <source>
        <dbReference type="PROSITE" id="PS50879"/>
    </source>
</evidence>
<organism evidence="2 3">
    <name type="scientific">Pilibacter termitis</name>
    <dbReference type="NCBI Taxonomy" id="263852"/>
    <lineage>
        <taxon>Bacteria</taxon>
        <taxon>Bacillati</taxon>
        <taxon>Bacillota</taxon>
        <taxon>Bacilli</taxon>
        <taxon>Lactobacillales</taxon>
        <taxon>Enterococcaceae</taxon>
        <taxon>Pilibacter</taxon>
    </lineage>
</organism>
<feature type="domain" description="RNase H type-1" evidence="1">
    <location>
        <begin position="1"/>
        <end position="128"/>
    </location>
</feature>
<dbReference type="CDD" id="cd09279">
    <property type="entry name" value="RNase_HI_like"/>
    <property type="match status" value="1"/>
</dbReference>
<reference evidence="2 3" key="1">
    <citation type="submission" date="2017-02" db="EMBL/GenBank/DDBJ databases">
        <authorList>
            <person name="Peterson S.W."/>
        </authorList>
    </citation>
    <scope>NUCLEOTIDE SEQUENCE [LARGE SCALE GENOMIC DNA]</scope>
    <source>
        <strain evidence="2 3">ATCC BAA-1030</strain>
    </source>
</reference>
<dbReference type="InterPro" id="IPR012337">
    <property type="entry name" value="RNaseH-like_sf"/>
</dbReference>
<dbReference type="Proteomes" id="UP000190328">
    <property type="component" value="Unassembled WGS sequence"/>
</dbReference>
<dbReference type="OrthoDB" id="7845843at2"/>
<accession>A0A1T4K7U3</accession>
<dbReference type="PROSITE" id="PS50879">
    <property type="entry name" value="RNASE_H_1"/>
    <property type="match status" value="1"/>
</dbReference>